<dbReference type="InterPro" id="IPR000515">
    <property type="entry name" value="MetI-like"/>
</dbReference>
<dbReference type="SUPFAM" id="SSF161098">
    <property type="entry name" value="MetI-like"/>
    <property type="match status" value="1"/>
</dbReference>
<evidence type="ECO:0000256" key="2">
    <source>
        <dbReference type="ARBA" id="ARBA00022448"/>
    </source>
</evidence>
<dbReference type="PANTHER" id="PTHR43163">
    <property type="entry name" value="DIPEPTIDE TRANSPORT SYSTEM PERMEASE PROTEIN DPPB-RELATED"/>
    <property type="match status" value="1"/>
</dbReference>
<comment type="caution">
    <text evidence="9">The sequence shown here is derived from an EMBL/GenBank/DDBJ whole genome shotgun (WGS) entry which is preliminary data.</text>
</comment>
<keyword evidence="6 7" id="KW-0472">Membrane</keyword>
<evidence type="ECO:0000256" key="7">
    <source>
        <dbReference type="RuleBase" id="RU363032"/>
    </source>
</evidence>
<gene>
    <name evidence="9" type="ORF">BJ983_002127</name>
</gene>
<dbReference type="GO" id="GO:0005886">
    <property type="term" value="C:plasma membrane"/>
    <property type="evidence" value="ECO:0007669"/>
    <property type="project" value="UniProtKB-SubCell"/>
</dbReference>
<dbReference type="Gene3D" id="1.10.3720.10">
    <property type="entry name" value="MetI-like"/>
    <property type="match status" value="1"/>
</dbReference>
<dbReference type="EMBL" id="JACCBN010000001">
    <property type="protein sequence ID" value="NYD36025.1"/>
    <property type="molecule type" value="Genomic_DNA"/>
</dbReference>
<dbReference type="AlphaFoldDB" id="A0A7Y9J5E6"/>
<dbReference type="PANTHER" id="PTHR43163:SF3">
    <property type="entry name" value="PEPTIDE ABC TRANSPORTER PERMEASE PROTEIN"/>
    <property type="match status" value="1"/>
</dbReference>
<name>A0A7Y9J5E6_9PSEU</name>
<feature type="transmembrane region" description="Helical" evidence="7">
    <location>
        <begin position="278"/>
        <end position="300"/>
    </location>
</feature>
<evidence type="ECO:0000313" key="9">
    <source>
        <dbReference type="EMBL" id="NYD36025.1"/>
    </source>
</evidence>
<feature type="transmembrane region" description="Helical" evidence="7">
    <location>
        <begin position="140"/>
        <end position="166"/>
    </location>
</feature>
<evidence type="ECO:0000256" key="3">
    <source>
        <dbReference type="ARBA" id="ARBA00022475"/>
    </source>
</evidence>
<evidence type="ECO:0000256" key="5">
    <source>
        <dbReference type="ARBA" id="ARBA00022989"/>
    </source>
</evidence>
<keyword evidence="3" id="KW-1003">Cell membrane</keyword>
<dbReference type="PROSITE" id="PS50928">
    <property type="entry name" value="ABC_TM1"/>
    <property type="match status" value="1"/>
</dbReference>
<evidence type="ECO:0000259" key="8">
    <source>
        <dbReference type="PROSITE" id="PS50928"/>
    </source>
</evidence>
<keyword evidence="5 7" id="KW-1133">Transmembrane helix</keyword>
<dbReference type="InterPro" id="IPR035906">
    <property type="entry name" value="MetI-like_sf"/>
</dbReference>
<proteinExistence type="inferred from homology"/>
<feature type="transmembrane region" description="Helical" evidence="7">
    <location>
        <begin position="178"/>
        <end position="197"/>
    </location>
</feature>
<dbReference type="Pfam" id="PF00528">
    <property type="entry name" value="BPD_transp_1"/>
    <property type="match status" value="1"/>
</dbReference>
<dbReference type="RefSeq" id="WP_179793763.1">
    <property type="nucleotide sequence ID" value="NZ_BAABHP010000007.1"/>
</dbReference>
<evidence type="ECO:0000256" key="6">
    <source>
        <dbReference type="ARBA" id="ARBA00023136"/>
    </source>
</evidence>
<dbReference type="Proteomes" id="UP000535890">
    <property type="component" value="Unassembled WGS sequence"/>
</dbReference>
<accession>A0A7Y9J5E6</accession>
<feature type="transmembrane region" description="Helical" evidence="7">
    <location>
        <begin position="96"/>
        <end position="119"/>
    </location>
</feature>
<evidence type="ECO:0000256" key="4">
    <source>
        <dbReference type="ARBA" id="ARBA00022692"/>
    </source>
</evidence>
<reference evidence="9 10" key="1">
    <citation type="submission" date="2020-07" db="EMBL/GenBank/DDBJ databases">
        <title>Sequencing the genomes of 1000 actinobacteria strains.</title>
        <authorList>
            <person name="Klenk H.-P."/>
        </authorList>
    </citation>
    <scope>NUCLEOTIDE SEQUENCE [LARGE SCALE GENOMIC DNA]</scope>
    <source>
        <strain evidence="9 10">DSM 45772</strain>
    </source>
</reference>
<organism evidence="9 10">
    <name type="scientific">Actinomycetospora corticicola</name>
    <dbReference type="NCBI Taxonomy" id="663602"/>
    <lineage>
        <taxon>Bacteria</taxon>
        <taxon>Bacillati</taxon>
        <taxon>Actinomycetota</taxon>
        <taxon>Actinomycetes</taxon>
        <taxon>Pseudonocardiales</taxon>
        <taxon>Pseudonocardiaceae</taxon>
        <taxon>Actinomycetospora</taxon>
    </lineage>
</organism>
<sequence>MTGLLVRRLLLIPPVLLVVSAVVFCLPRLLGGNVTRSVIRSRSLASAPDPAAEARLAAELGLDRPLRDQYLAWLGGALRGDLGRSFTTRAAVAPQVLGAAGVSAVLALLALVVAVLVALPAGVLAADRPGRTADRAVDRVGAAALAVPEFVVGPALVLLLAVWAGWLPALGWGTADRAVLPVLTLALFPGALAARLVRAETRVALAHPSTTTAVAKGLSRRRVLAVHVLPRSLTAVLAEAGPFLAGTLGGAVVVEVVFDVPGLGRTLAEAIGSRDLPTVQAGLVVVVAAAMLLTLATEVASRALDPRLR</sequence>
<feature type="transmembrane region" description="Helical" evidence="7">
    <location>
        <begin position="236"/>
        <end position="258"/>
    </location>
</feature>
<keyword evidence="4 7" id="KW-0812">Transmembrane</keyword>
<evidence type="ECO:0000313" key="10">
    <source>
        <dbReference type="Proteomes" id="UP000535890"/>
    </source>
</evidence>
<evidence type="ECO:0000256" key="1">
    <source>
        <dbReference type="ARBA" id="ARBA00004651"/>
    </source>
</evidence>
<comment type="similarity">
    <text evidence="7">Belongs to the binding-protein-dependent transport system permease family.</text>
</comment>
<keyword evidence="2 7" id="KW-0813">Transport</keyword>
<feature type="domain" description="ABC transmembrane type-1" evidence="8">
    <location>
        <begin position="100"/>
        <end position="297"/>
    </location>
</feature>
<dbReference type="GO" id="GO:0055085">
    <property type="term" value="P:transmembrane transport"/>
    <property type="evidence" value="ECO:0007669"/>
    <property type="project" value="InterPro"/>
</dbReference>
<dbReference type="CDD" id="cd06261">
    <property type="entry name" value="TM_PBP2"/>
    <property type="match status" value="1"/>
</dbReference>
<comment type="subcellular location">
    <subcellularLocation>
        <location evidence="1 7">Cell membrane</location>
        <topology evidence="1 7">Multi-pass membrane protein</topology>
    </subcellularLocation>
</comment>
<keyword evidence="10" id="KW-1185">Reference proteome</keyword>
<protein>
    <submittedName>
        <fullName evidence="9">Peptide/nickel transport system permease protein</fullName>
    </submittedName>
</protein>